<feature type="chain" id="PRO_5045456712" evidence="1">
    <location>
        <begin position="36"/>
        <end position="179"/>
    </location>
</feature>
<accession>A0ABW0AGI6</accession>
<evidence type="ECO:0000259" key="2">
    <source>
        <dbReference type="Pfam" id="PF07883"/>
    </source>
</evidence>
<keyword evidence="4" id="KW-1185">Reference proteome</keyword>
<dbReference type="Pfam" id="PF07883">
    <property type="entry name" value="Cupin_2"/>
    <property type="match status" value="1"/>
</dbReference>
<proteinExistence type="predicted"/>
<name>A0ABW0AGI6_9ACTN</name>
<sequence length="179" mass="18673">MFTRIPLTGRRRRVRRVAVAAVLFLAAGGIANAYADNSPKGAAQDASAPRAVASPGAITSEPIAEGESELPFTVDADGPRRLVYRKATIPPGASTGWHYHVGEEFAVIVSGTLTRINGEDCSTRILKPGDALVEPTGPDEAHFGVNRGSEPVVLYITDVLPEGAGFSRPAPDPGCGAAR</sequence>
<protein>
    <submittedName>
        <fullName evidence="3">Cupin domain-containing protein</fullName>
    </submittedName>
</protein>
<keyword evidence="1" id="KW-0732">Signal</keyword>
<dbReference type="SUPFAM" id="SSF51182">
    <property type="entry name" value="RmlC-like cupins"/>
    <property type="match status" value="1"/>
</dbReference>
<reference evidence="4" key="1">
    <citation type="journal article" date="2019" name="Int. J. Syst. Evol. Microbiol.">
        <title>The Global Catalogue of Microorganisms (GCM) 10K type strain sequencing project: providing services to taxonomists for standard genome sequencing and annotation.</title>
        <authorList>
            <consortium name="The Broad Institute Genomics Platform"/>
            <consortium name="The Broad Institute Genome Sequencing Center for Infectious Disease"/>
            <person name="Wu L."/>
            <person name="Ma J."/>
        </authorList>
    </citation>
    <scope>NUCLEOTIDE SEQUENCE [LARGE SCALE GENOMIC DNA]</scope>
    <source>
        <strain evidence="4">PCU 266</strain>
    </source>
</reference>
<feature type="domain" description="Cupin type-2" evidence="2">
    <location>
        <begin position="87"/>
        <end position="155"/>
    </location>
</feature>
<organism evidence="3 4">
    <name type="scientific">Streptomyces amakusaensis</name>
    <dbReference type="NCBI Taxonomy" id="67271"/>
    <lineage>
        <taxon>Bacteria</taxon>
        <taxon>Bacillati</taxon>
        <taxon>Actinomycetota</taxon>
        <taxon>Actinomycetes</taxon>
        <taxon>Kitasatosporales</taxon>
        <taxon>Streptomycetaceae</taxon>
        <taxon>Streptomyces</taxon>
    </lineage>
</organism>
<dbReference type="Gene3D" id="2.60.120.10">
    <property type="entry name" value="Jelly Rolls"/>
    <property type="match status" value="1"/>
</dbReference>
<dbReference type="RefSeq" id="WP_344477793.1">
    <property type="nucleotide sequence ID" value="NZ_BAAASB010000008.1"/>
</dbReference>
<dbReference type="EMBL" id="JBHSKP010000005">
    <property type="protein sequence ID" value="MFC5152086.1"/>
    <property type="molecule type" value="Genomic_DNA"/>
</dbReference>
<dbReference type="InterPro" id="IPR011051">
    <property type="entry name" value="RmlC_Cupin_sf"/>
</dbReference>
<feature type="signal peptide" evidence="1">
    <location>
        <begin position="1"/>
        <end position="35"/>
    </location>
</feature>
<dbReference type="InterPro" id="IPR013096">
    <property type="entry name" value="Cupin_2"/>
</dbReference>
<dbReference type="Proteomes" id="UP001596160">
    <property type="component" value="Unassembled WGS sequence"/>
</dbReference>
<gene>
    <name evidence="3" type="ORF">ACFPRH_10105</name>
</gene>
<dbReference type="InterPro" id="IPR014710">
    <property type="entry name" value="RmlC-like_jellyroll"/>
</dbReference>
<evidence type="ECO:0000313" key="4">
    <source>
        <dbReference type="Proteomes" id="UP001596160"/>
    </source>
</evidence>
<comment type="caution">
    <text evidence="3">The sequence shown here is derived from an EMBL/GenBank/DDBJ whole genome shotgun (WGS) entry which is preliminary data.</text>
</comment>
<evidence type="ECO:0000313" key="3">
    <source>
        <dbReference type="EMBL" id="MFC5152086.1"/>
    </source>
</evidence>
<evidence type="ECO:0000256" key="1">
    <source>
        <dbReference type="SAM" id="SignalP"/>
    </source>
</evidence>